<proteinExistence type="predicted"/>
<keyword evidence="3" id="KW-1185">Reference proteome</keyword>
<dbReference type="EMBL" id="JASGBH010000001">
    <property type="protein sequence ID" value="MDI9232313.1"/>
    <property type="molecule type" value="Genomic_DNA"/>
</dbReference>
<name>A0ABT6X2H1_9BURK</name>
<comment type="caution">
    <text evidence="2">The sequence shown here is derived from an EMBL/GenBank/DDBJ whole genome shotgun (WGS) entry which is preliminary data.</text>
</comment>
<organism evidence="2 3">
    <name type="scientific">Limnohabitans lacus</name>
    <dbReference type="NCBI Taxonomy" id="3045173"/>
    <lineage>
        <taxon>Bacteria</taxon>
        <taxon>Pseudomonadati</taxon>
        <taxon>Pseudomonadota</taxon>
        <taxon>Betaproteobacteria</taxon>
        <taxon>Burkholderiales</taxon>
        <taxon>Comamonadaceae</taxon>
        <taxon>Limnohabitans</taxon>
    </lineage>
</organism>
<evidence type="ECO:0000313" key="2">
    <source>
        <dbReference type="EMBL" id="MDI9232313.1"/>
    </source>
</evidence>
<gene>
    <name evidence="2" type="ORF">QLQ16_00515</name>
</gene>
<reference evidence="2" key="1">
    <citation type="submission" date="2023-05" db="EMBL/GenBank/DDBJ databases">
        <title>Limnohabitans sp. strain HM2-2 Genome sequencing and assembly.</title>
        <authorList>
            <person name="Jung Y."/>
        </authorList>
    </citation>
    <scope>NUCLEOTIDE SEQUENCE</scope>
    <source>
        <strain evidence="2">HM2-2</strain>
    </source>
</reference>
<protein>
    <recommendedName>
        <fullName evidence="4">Mobilization protein</fullName>
    </recommendedName>
</protein>
<keyword evidence="1" id="KW-0175">Coiled coil</keyword>
<feature type="coiled-coil region" evidence="1">
    <location>
        <begin position="3"/>
        <end position="37"/>
    </location>
</feature>
<evidence type="ECO:0000313" key="3">
    <source>
        <dbReference type="Proteomes" id="UP001431902"/>
    </source>
</evidence>
<accession>A0ABT6X2H1</accession>
<dbReference type="Proteomes" id="UP001431902">
    <property type="component" value="Unassembled WGS sequence"/>
</dbReference>
<evidence type="ECO:0008006" key="4">
    <source>
        <dbReference type="Google" id="ProtNLM"/>
    </source>
</evidence>
<dbReference type="RefSeq" id="WP_283222733.1">
    <property type="nucleotide sequence ID" value="NZ_JASGBH010000001.1"/>
</dbReference>
<sequence length="122" mass="13527">MNENEKRDKLEELTKRKEKLAKQIAAIKKAAEQSERKADAHLKIVLGAYYLKMIESDKVTPESALNILSAIDSGVEKVGVARDRFEAIKAKKLAQLEAKRAQPVQAIQRPNVSGTAQTNVSQ</sequence>
<evidence type="ECO:0000256" key="1">
    <source>
        <dbReference type="SAM" id="Coils"/>
    </source>
</evidence>